<dbReference type="SUPFAM" id="SSF48452">
    <property type="entry name" value="TPR-like"/>
    <property type="match status" value="1"/>
</dbReference>
<dbReference type="PANTHER" id="PTHR24185:SF1">
    <property type="entry name" value="CALCIUM-INDEPENDENT PHOSPHOLIPASE A2-GAMMA"/>
    <property type="match status" value="1"/>
</dbReference>
<dbReference type="PROSITE" id="PS51635">
    <property type="entry name" value="PNPLA"/>
    <property type="match status" value="1"/>
</dbReference>
<organism evidence="7 8">
    <name type="scientific">Rhizoctonia solani</name>
    <dbReference type="NCBI Taxonomy" id="456999"/>
    <lineage>
        <taxon>Eukaryota</taxon>
        <taxon>Fungi</taxon>
        <taxon>Dikarya</taxon>
        <taxon>Basidiomycota</taxon>
        <taxon>Agaricomycotina</taxon>
        <taxon>Agaricomycetes</taxon>
        <taxon>Cantharellales</taxon>
        <taxon>Ceratobasidiaceae</taxon>
        <taxon>Rhizoctonia</taxon>
    </lineage>
</organism>
<dbReference type="SUPFAM" id="SSF52151">
    <property type="entry name" value="FabD/lysophospholipase-like"/>
    <property type="match status" value="1"/>
</dbReference>
<dbReference type="GO" id="GO:0019369">
    <property type="term" value="P:arachidonate metabolic process"/>
    <property type="evidence" value="ECO:0007669"/>
    <property type="project" value="TreeGrafter"/>
</dbReference>
<comment type="caution">
    <text evidence="4">Lacks conserved residue(s) required for the propagation of feature annotation.</text>
</comment>
<dbReference type="GO" id="GO:0047499">
    <property type="term" value="F:calcium-independent phospholipase A2 activity"/>
    <property type="evidence" value="ECO:0007669"/>
    <property type="project" value="TreeGrafter"/>
</dbReference>
<keyword evidence="8" id="KW-1185">Reference proteome</keyword>
<evidence type="ECO:0000256" key="4">
    <source>
        <dbReference type="PROSITE-ProRule" id="PRU01161"/>
    </source>
</evidence>
<feature type="domain" description="PNPLA" evidence="6">
    <location>
        <begin position="14"/>
        <end position="212"/>
    </location>
</feature>
<reference evidence="7 8" key="1">
    <citation type="submission" date="2015-07" db="EMBL/GenBank/DDBJ databases">
        <authorList>
            <person name="Noorani M."/>
        </authorList>
    </citation>
    <scope>NUCLEOTIDE SEQUENCE [LARGE SCALE GENOMIC DNA]</scope>
    <source>
        <strain evidence="7">BBA 69670</strain>
    </source>
</reference>
<feature type="short sequence motif" description="GXGXXG" evidence="4">
    <location>
        <begin position="18"/>
        <end position="23"/>
    </location>
</feature>
<evidence type="ECO:0000313" key="7">
    <source>
        <dbReference type="EMBL" id="CUA76312.1"/>
    </source>
</evidence>
<evidence type="ECO:0000313" key="8">
    <source>
        <dbReference type="Proteomes" id="UP000044841"/>
    </source>
</evidence>
<dbReference type="Pfam" id="PF13374">
    <property type="entry name" value="TPR_10"/>
    <property type="match status" value="1"/>
</dbReference>
<proteinExistence type="predicted"/>
<feature type="compositionally biased region" description="Basic and acidic residues" evidence="5">
    <location>
        <begin position="1110"/>
        <end position="1128"/>
    </location>
</feature>
<dbReference type="Proteomes" id="UP000044841">
    <property type="component" value="Unassembled WGS sequence"/>
</dbReference>
<dbReference type="PANTHER" id="PTHR24185">
    <property type="entry name" value="CALCIUM-INDEPENDENT PHOSPHOLIPASE A2-GAMMA"/>
    <property type="match status" value="1"/>
</dbReference>
<dbReference type="InterPro" id="IPR016035">
    <property type="entry name" value="Acyl_Trfase/lysoPLipase"/>
</dbReference>
<feature type="compositionally biased region" description="Low complexity" evidence="5">
    <location>
        <begin position="1026"/>
        <end position="1038"/>
    </location>
</feature>
<dbReference type="GO" id="GO:0046486">
    <property type="term" value="P:glycerolipid metabolic process"/>
    <property type="evidence" value="ECO:0007669"/>
    <property type="project" value="UniProtKB-ARBA"/>
</dbReference>
<feature type="compositionally biased region" description="Low complexity" evidence="5">
    <location>
        <begin position="1072"/>
        <end position="1093"/>
    </location>
</feature>
<dbReference type="GO" id="GO:0016042">
    <property type="term" value="P:lipid catabolic process"/>
    <property type="evidence" value="ECO:0007669"/>
    <property type="project" value="UniProtKB-KW"/>
</dbReference>
<protein>
    <submittedName>
        <fullName evidence="7">Nephrocystin-3 [Mus musculus]</fullName>
    </submittedName>
</protein>
<dbReference type="SUPFAM" id="SSF52540">
    <property type="entry name" value="P-loop containing nucleoside triphosphate hydrolases"/>
    <property type="match status" value="1"/>
</dbReference>
<evidence type="ECO:0000256" key="3">
    <source>
        <dbReference type="ARBA" id="ARBA00023098"/>
    </source>
</evidence>
<gene>
    <name evidence="7" type="ORF">RSOLAG22IIIB_12194</name>
</gene>
<dbReference type="Gene3D" id="3.40.50.300">
    <property type="entry name" value="P-loop containing nucleotide triphosphate hydrolases"/>
    <property type="match status" value="1"/>
</dbReference>
<evidence type="ECO:0000256" key="5">
    <source>
        <dbReference type="SAM" id="MobiDB-lite"/>
    </source>
</evidence>
<dbReference type="InterPro" id="IPR011990">
    <property type="entry name" value="TPR-like_helical_dom_sf"/>
</dbReference>
<dbReference type="EMBL" id="CYGV01001661">
    <property type="protein sequence ID" value="CUA76312.1"/>
    <property type="molecule type" value="Genomic_DNA"/>
</dbReference>
<feature type="compositionally biased region" description="Basic and acidic residues" evidence="5">
    <location>
        <begin position="1159"/>
        <end position="1195"/>
    </location>
</feature>
<dbReference type="GO" id="GO:0016020">
    <property type="term" value="C:membrane"/>
    <property type="evidence" value="ECO:0007669"/>
    <property type="project" value="TreeGrafter"/>
</dbReference>
<keyword evidence="3" id="KW-0443">Lipid metabolism</keyword>
<dbReference type="Gene3D" id="1.25.40.10">
    <property type="entry name" value="Tetratricopeptide repeat domain"/>
    <property type="match status" value="1"/>
</dbReference>
<dbReference type="InterPro" id="IPR002641">
    <property type="entry name" value="PNPLA_dom"/>
</dbReference>
<sequence length="1261" mass="138657">MLGHQETPKGLNILCVDGGGVRGLSSLIILQEIMRRIQNKKSGEEVHPYEHFGIIAGTGTGGISACMLGRLRMPIAVAIEKYAKLVKEVFKDKKLSGPTMYKRTKLQEALKAMIREATGDEREMMRDYRETGGCQTAVFAMARHNMNAGVPVLFRSYTVSTNPGPDCTISEALQATMAYPDLFESIDIVDSLVPQSFVGGELGCSNPLAHVLSEVSRVFPDRQVACIVSIGAGHTRTIQVPIPGRWQRTQDVIVTKDMATDSERVAEEMALRFEGVRGVYFRLNVDQGMQDMKDGSWERTGEVMQHTKAYLQKRETNQKVEDVVSASTDKRGVISTAHAAGQILHRLDATTQIPKLKRCPAPTKCYTGRENENGQIIACITQGKNERRVCVVYGLGGVGKTQLVLNAIEHTRDEWDRIIYVDASSTEAIEKTFKDFAVVKNIGQDYEDVIRWLESWVGGAATTRLPALARLAVGPNAVCHLSGMDQADGTALLMKIVNSGNQCFPGNDMNTAEALVQDFGGLALAIVHAGAYIAHSPSITIAKYRSLFLSQRQRMLDEYNSLPAMAKLDERGETVYTTWKMCYDQLEPESHQLLWVIAYLHYDGISEDIFMRAAKSTNPESYPLPLTDLTTEALRQVRQLLSTFVDADGNWDTVKFTRVTSDLASYSLIEFDRMNLAYRMHVLVHDWAKSVVIHGPELAAECAATLLSLSIGWEQDAESLAFKRQLWLHVTSALTRNQNTRITHSYPFQEVCSCAGQWRQQMELLAPLVADSKQRLGPDHRYTLSSMNNLASIYLDLGRYNQAEQMGIQVVNARKRLLGEDHPSTLTSMNKLASAYLNLRRYNDAEKMGTQVLNARKRTLGEDHPHTLISMNNLAQTYSAMSSRDKAMELNQKVLIVAQRTLGDQHPHTQVFRKNLTNLERAADEDAPGQQDRATNYVVHHCKRQNKPHVITHASRALRHVTPSNPPLSFITPNMESKLKALKVADLKEILTKSSTPIPSKANKADLIAKILATPEALKLAGGESAPAAEEAPAEAPAKPVDDDLLAPPDEFDWDGTSAKPDAGASAEAKPVESVPAAEPTPATTTEPVAASEGDVVKPAEGDASTPAEGESKAEEGATKPVDEELERRKARAARFGIPFVENPVSTKGAGGRGRRGKKGGDDKETQKPASKTEEKKEEVKKPVERKEKKEDKPKPMKISAKEAAPNDDDAKLAARAARFGITTDPKPAAGGSSDPAEEEKRKKREARFGAPASKKAKTEA</sequence>
<dbReference type="InterPro" id="IPR027417">
    <property type="entry name" value="P-loop_NTPase"/>
</dbReference>
<evidence type="ECO:0000256" key="2">
    <source>
        <dbReference type="ARBA" id="ARBA00022963"/>
    </source>
</evidence>
<dbReference type="Pfam" id="PF01734">
    <property type="entry name" value="Patatin"/>
    <property type="match status" value="1"/>
</dbReference>
<name>A0A0K6GCH8_9AGAM</name>
<keyword evidence="2" id="KW-0442">Lipid degradation</keyword>
<dbReference type="AlphaFoldDB" id="A0A0K6GCH8"/>
<evidence type="ECO:0000259" key="6">
    <source>
        <dbReference type="PROSITE" id="PS51635"/>
    </source>
</evidence>
<dbReference type="Gene3D" id="3.40.1090.10">
    <property type="entry name" value="Cytosolic phospholipase A2 catalytic domain"/>
    <property type="match status" value="1"/>
</dbReference>
<evidence type="ECO:0000256" key="1">
    <source>
        <dbReference type="ARBA" id="ARBA00022801"/>
    </source>
</evidence>
<feature type="region of interest" description="Disordered" evidence="5">
    <location>
        <begin position="1022"/>
        <end position="1261"/>
    </location>
</feature>
<keyword evidence="1" id="KW-0378">Hydrolase</keyword>
<accession>A0A0K6GCH8</accession>
<dbReference type="Pfam" id="PF13424">
    <property type="entry name" value="TPR_12"/>
    <property type="match status" value="1"/>
</dbReference>